<evidence type="ECO:0000313" key="3">
    <source>
        <dbReference type="EMBL" id="EHL01554.1"/>
    </source>
</evidence>
<dbReference type="EMBL" id="AGUE01000049">
    <property type="protein sequence ID" value="EHL01554.1"/>
    <property type="molecule type" value="Genomic_DNA"/>
</dbReference>
<proteinExistence type="predicted"/>
<organism evidence="3 4">
    <name type="scientific">Glarea lozoyensis (strain ATCC 74030 / MF5533)</name>
    <dbReference type="NCBI Taxonomy" id="1104152"/>
    <lineage>
        <taxon>Eukaryota</taxon>
        <taxon>Fungi</taxon>
        <taxon>Dikarya</taxon>
        <taxon>Ascomycota</taxon>
        <taxon>Pezizomycotina</taxon>
        <taxon>Leotiomycetes</taxon>
        <taxon>Helotiales</taxon>
        <taxon>Helotiaceae</taxon>
        <taxon>Glarea</taxon>
    </lineage>
</organism>
<protein>
    <submittedName>
        <fullName evidence="3">Uncharacterized protein</fullName>
    </submittedName>
</protein>
<feature type="region of interest" description="Disordered" evidence="1">
    <location>
        <begin position="1"/>
        <end position="95"/>
    </location>
</feature>
<feature type="compositionally biased region" description="Polar residues" evidence="1">
    <location>
        <begin position="74"/>
        <end position="83"/>
    </location>
</feature>
<keyword evidence="4" id="KW-1185">Reference proteome</keyword>
<accession>H0EIS3</accession>
<feature type="compositionally biased region" description="Polar residues" evidence="1">
    <location>
        <begin position="32"/>
        <end position="65"/>
    </location>
</feature>
<name>H0EIS3_GLAL7</name>
<dbReference type="Proteomes" id="UP000005446">
    <property type="component" value="Unassembled WGS sequence"/>
</dbReference>
<evidence type="ECO:0000256" key="1">
    <source>
        <dbReference type="SAM" id="MobiDB-lite"/>
    </source>
</evidence>
<gene>
    <name evidence="3" type="ORF">M7I_2439</name>
</gene>
<evidence type="ECO:0000256" key="2">
    <source>
        <dbReference type="SAM" id="Phobius"/>
    </source>
</evidence>
<keyword evidence="2" id="KW-1133">Transmembrane helix</keyword>
<sequence>MSQALRKVNKVYKKRKEDQSPEKKVIACYQHSGPQKSETPSSETQSSATQPSDKQPFSDNSSSQKPLAPYTITRRGTNSQGNRYDNRVTADGPAYHYSNRDGSYYYANGDKSTYYNDGQGGSIYTAPNGKVYQKQNDLAINRMYALALVFLAIDMYLGVRSG</sequence>
<dbReference type="HOGENOM" id="CLU_1635576_0_0_1"/>
<feature type="transmembrane region" description="Helical" evidence="2">
    <location>
        <begin position="143"/>
        <end position="159"/>
    </location>
</feature>
<dbReference type="OrthoDB" id="5415522at2759"/>
<dbReference type="AlphaFoldDB" id="H0EIS3"/>
<comment type="caution">
    <text evidence="3">The sequence shown here is derived from an EMBL/GenBank/DDBJ whole genome shotgun (WGS) entry which is preliminary data.</text>
</comment>
<dbReference type="InParanoid" id="H0EIS3"/>
<keyword evidence="2" id="KW-0812">Transmembrane</keyword>
<keyword evidence="2" id="KW-0472">Membrane</keyword>
<evidence type="ECO:0000313" key="4">
    <source>
        <dbReference type="Proteomes" id="UP000005446"/>
    </source>
</evidence>
<feature type="compositionally biased region" description="Basic and acidic residues" evidence="1">
    <location>
        <begin position="15"/>
        <end position="25"/>
    </location>
</feature>
<reference evidence="3 4" key="1">
    <citation type="journal article" date="2012" name="Eukaryot. Cell">
        <title>Genome sequence of the fungus Glarea lozoyensis: the first genome sequence of a species from the Helotiaceae family.</title>
        <authorList>
            <person name="Youssar L."/>
            <person name="Gruening B.A."/>
            <person name="Erxleben A."/>
            <person name="Guenther S."/>
            <person name="Huettel W."/>
        </authorList>
    </citation>
    <scope>NUCLEOTIDE SEQUENCE [LARGE SCALE GENOMIC DNA]</scope>
    <source>
        <strain evidence="4">ATCC 74030 / MF5533</strain>
    </source>
</reference>